<dbReference type="Gene3D" id="3.20.20.370">
    <property type="entry name" value="Glycoside hydrolase/deacetylase"/>
    <property type="match status" value="1"/>
</dbReference>
<comment type="caution">
    <text evidence="2">The sequence shown here is derived from an EMBL/GenBank/DDBJ whole genome shotgun (WGS) entry which is preliminary data.</text>
</comment>
<name>A0ABT5K7H0_9BURK</name>
<dbReference type="EMBL" id="JAQQXR010000020">
    <property type="protein sequence ID" value="MDC8760849.1"/>
    <property type="molecule type" value="Genomic_DNA"/>
</dbReference>
<protein>
    <recommendedName>
        <fullName evidence="1">NodB homology domain-containing protein</fullName>
    </recommendedName>
</protein>
<dbReference type="SUPFAM" id="SSF88713">
    <property type="entry name" value="Glycoside hydrolase/deacetylase"/>
    <property type="match status" value="1"/>
</dbReference>
<reference evidence="2 3" key="1">
    <citation type="submission" date="2022-10" db="EMBL/GenBank/DDBJ databases">
        <title>Janthinobacterium sp. hw3 Genome sequencing.</title>
        <authorList>
            <person name="Park S."/>
        </authorList>
    </citation>
    <scope>NUCLEOTIDE SEQUENCE [LARGE SCALE GENOMIC DNA]</scope>
    <source>
        <strain evidence="3">hw3</strain>
    </source>
</reference>
<organism evidence="2 3">
    <name type="scientific">Janthinobacterium fluminis</name>
    <dbReference type="NCBI Taxonomy" id="2987524"/>
    <lineage>
        <taxon>Bacteria</taxon>
        <taxon>Pseudomonadati</taxon>
        <taxon>Pseudomonadota</taxon>
        <taxon>Betaproteobacteria</taxon>
        <taxon>Burkholderiales</taxon>
        <taxon>Oxalobacteraceae</taxon>
        <taxon>Janthinobacterium</taxon>
    </lineage>
</organism>
<proteinExistence type="predicted"/>
<evidence type="ECO:0000313" key="2">
    <source>
        <dbReference type="EMBL" id="MDC8760849.1"/>
    </source>
</evidence>
<dbReference type="RefSeq" id="WP_273674883.1">
    <property type="nucleotide sequence ID" value="NZ_JAQQXR010000020.1"/>
</dbReference>
<dbReference type="InterPro" id="IPR002509">
    <property type="entry name" value="NODB_dom"/>
</dbReference>
<keyword evidence="3" id="KW-1185">Reference proteome</keyword>
<sequence length="249" mass="27510">MGKKFSVLLLFLLSSCKSSESPRLPTIAITFDVYSTTYTTAFPIMKEYGLVGTYFNDPNYIDDRKLADYATVDQLKVLQSAGWSIQGYSSVNMVKLLSSQGEDAAIAKLHQVKNGMMNLGFSIQSLAPASRDWNSQLRTLSQGIYRNVRANKNVGTLQSYPIPDRLNVRDGATASLGGNDTEDSLNKQLNYLEQSGGMLTVVIHKVGDDKDPLFSVKTEVFRALCERIAKDVKEKKLRAATFEDALANS</sequence>
<dbReference type="PROSITE" id="PS51257">
    <property type="entry name" value="PROKAR_LIPOPROTEIN"/>
    <property type="match status" value="1"/>
</dbReference>
<dbReference type="InterPro" id="IPR011330">
    <property type="entry name" value="Glyco_hydro/deAcase_b/a-brl"/>
</dbReference>
<evidence type="ECO:0000313" key="3">
    <source>
        <dbReference type="Proteomes" id="UP001221208"/>
    </source>
</evidence>
<dbReference type="Pfam" id="PF01522">
    <property type="entry name" value="Polysacc_deac_1"/>
    <property type="match status" value="1"/>
</dbReference>
<gene>
    <name evidence="2" type="ORF">OIK44_25005</name>
</gene>
<evidence type="ECO:0000259" key="1">
    <source>
        <dbReference type="Pfam" id="PF01522"/>
    </source>
</evidence>
<dbReference type="Proteomes" id="UP001221208">
    <property type="component" value="Unassembled WGS sequence"/>
</dbReference>
<feature type="domain" description="NodB homology" evidence="1">
    <location>
        <begin position="25"/>
        <end position="88"/>
    </location>
</feature>
<accession>A0ABT5K7H0</accession>